<keyword evidence="4" id="KW-1185">Reference proteome</keyword>
<dbReference type="RefSeq" id="WP_131907353.1">
    <property type="nucleotide sequence ID" value="NZ_BAAAFU010000007.1"/>
</dbReference>
<proteinExistence type="predicted"/>
<sequence length="234" mass="26776">MSNQQLTLNVQIRDGYRFASYYVDATGDNHELVGALKLFTQSTEAQQNIIWGESKSGKSHLLQACCAEVANHKYPVSYIPLKQLKVYGTEIFSGITSHSNFIAIDDVDEIVGDKEWETALFNLINNTRQRGQRLIMSSQENPRYIKCILPDLASRLIWGGSYQVHALSDEDKLKALQARAEQRGFELSDRVLEYLFRRYPRDIESLMEILNTLDEQSLIQKTVITVPFIKQVLD</sequence>
<gene>
    <name evidence="3" type="ORF">EV695_3594</name>
</gene>
<dbReference type="Pfam" id="PF22688">
    <property type="entry name" value="Hda_lid"/>
    <property type="match status" value="1"/>
</dbReference>
<evidence type="ECO:0000313" key="4">
    <source>
        <dbReference type="Proteomes" id="UP000294887"/>
    </source>
</evidence>
<evidence type="ECO:0000259" key="2">
    <source>
        <dbReference type="Pfam" id="PF22688"/>
    </source>
</evidence>
<dbReference type="EMBL" id="SMFQ01000005">
    <property type="protein sequence ID" value="TCJ82857.1"/>
    <property type="molecule type" value="Genomic_DNA"/>
</dbReference>
<feature type="domain" description="Chromosomal replication initiator protein DnaA ATPAse" evidence="1">
    <location>
        <begin position="47"/>
        <end position="159"/>
    </location>
</feature>
<dbReference type="InterPro" id="IPR017788">
    <property type="entry name" value="Hda"/>
</dbReference>
<dbReference type="Gene3D" id="3.40.50.300">
    <property type="entry name" value="P-loop containing nucleotide triphosphate hydrolases"/>
    <property type="match status" value="1"/>
</dbReference>
<protein>
    <submittedName>
        <fullName evidence="3">Regulatory inactivation of DnaA Hda protein</fullName>
    </submittedName>
</protein>
<feature type="domain" description="Hda lid" evidence="2">
    <location>
        <begin position="169"/>
        <end position="233"/>
    </location>
</feature>
<comment type="caution">
    <text evidence="3">The sequence shown here is derived from an EMBL/GenBank/DDBJ whole genome shotgun (WGS) entry which is preliminary data.</text>
</comment>
<dbReference type="NCBIfam" id="TIGR03420">
    <property type="entry name" value="DnaA_homol_Hda"/>
    <property type="match status" value="1"/>
</dbReference>
<dbReference type="GO" id="GO:0006270">
    <property type="term" value="P:DNA replication initiation"/>
    <property type="evidence" value="ECO:0007669"/>
    <property type="project" value="TreeGrafter"/>
</dbReference>
<dbReference type="SUPFAM" id="SSF52540">
    <property type="entry name" value="P-loop containing nucleoside triphosphate hydrolases"/>
    <property type="match status" value="1"/>
</dbReference>
<reference evidence="3 4" key="1">
    <citation type="submission" date="2019-03" db="EMBL/GenBank/DDBJ databases">
        <title>Genomic Encyclopedia of Type Strains, Phase IV (KMG-IV): sequencing the most valuable type-strain genomes for metagenomic binning, comparative biology and taxonomic classification.</title>
        <authorList>
            <person name="Goeker M."/>
        </authorList>
    </citation>
    <scope>NUCLEOTIDE SEQUENCE [LARGE SCALE GENOMIC DNA]</scope>
    <source>
        <strain evidence="3 4">DSM 24830</strain>
    </source>
</reference>
<dbReference type="AlphaFoldDB" id="A0A4R1ENM4"/>
<organism evidence="3 4">
    <name type="scientific">Cocleimonas flava</name>
    <dbReference type="NCBI Taxonomy" id="634765"/>
    <lineage>
        <taxon>Bacteria</taxon>
        <taxon>Pseudomonadati</taxon>
        <taxon>Pseudomonadota</taxon>
        <taxon>Gammaproteobacteria</taxon>
        <taxon>Thiotrichales</taxon>
        <taxon>Thiotrichaceae</taxon>
        <taxon>Cocleimonas</taxon>
    </lineage>
</organism>
<dbReference type="Proteomes" id="UP000294887">
    <property type="component" value="Unassembled WGS sequence"/>
</dbReference>
<dbReference type="InterPro" id="IPR013317">
    <property type="entry name" value="DnaA_dom"/>
</dbReference>
<dbReference type="Pfam" id="PF00308">
    <property type="entry name" value="Bac_DnaA"/>
    <property type="match status" value="1"/>
</dbReference>
<dbReference type="Gene3D" id="1.10.8.60">
    <property type="match status" value="1"/>
</dbReference>
<dbReference type="PANTHER" id="PTHR30050">
    <property type="entry name" value="CHROMOSOMAL REPLICATION INITIATOR PROTEIN DNAA"/>
    <property type="match status" value="1"/>
</dbReference>
<dbReference type="GO" id="GO:0032297">
    <property type="term" value="P:negative regulation of DNA-templated DNA replication initiation"/>
    <property type="evidence" value="ECO:0007669"/>
    <property type="project" value="InterPro"/>
</dbReference>
<dbReference type="InterPro" id="IPR027417">
    <property type="entry name" value="P-loop_NTPase"/>
</dbReference>
<dbReference type="InterPro" id="IPR055199">
    <property type="entry name" value="Hda_lid"/>
</dbReference>
<evidence type="ECO:0000313" key="3">
    <source>
        <dbReference type="EMBL" id="TCJ82857.1"/>
    </source>
</evidence>
<dbReference type="PANTHER" id="PTHR30050:SF5">
    <property type="entry name" value="DNAA REGULATORY INACTIVATOR HDA"/>
    <property type="match status" value="1"/>
</dbReference>
<name>A0A4R1ENM4_9GAMM</name>
<evidence type="ECO:0000259" key="1">
    <source>
        <dbReference type="Pfam" id="PF00308"/>
    </source>
</evidence>
<accession>A0A4R1ENM4</accession>
<dbReference type="OrthoDB" id="9784878at2"/>